<reference evidence="14" key="2">
    <citation type="submission" date="2017-05" db="UniProtKB">
        <authorList>
            <consortium name="EnsemblMetazoa"/>
        </authorList>
    </citation>
    <scope>IDENTIFICATION</scope>
</reference>
<keyword evidence="6" id="KW-0677">Repeat</keyword>
<dbReference type="KEGG" id="aqu:100636872"/>
<dbReference type="Gene3D" id="2.30.30.100">
    <property type="match status" value="1"/>
</dbReference>
<dbReference type="GO" id="GO:0070990">
    <property type="term" value="F:snRNP binding"/>
    <property type="evidence" value="ECO:0007669"/>
    <property type="project" value="TreeGrafter"/>
</dbReference>
<evidence type="ECO:0000256" key="10">
    <source>
        <dbReference type="ARBA" id="ARBA00023274"/>
    </source>
</evidence>
<dbReference type="GO" id="GO:0005686">
    <property type="term" value="C:U2 snRNP"/>
    <property type="evidence" value="ECO:0007669"/>
    <property type="project" value="TreeGrafter"/>
</dbReference>
<dbReference type="GO" id="GO:0005685">
    <property type="term" value="C:U1 snRNP"/>
    <property type="evidence" value="ECO:0007669"/>
    <property type="project" value="TreeGrafter"/>
</dbReference>
<evidence type="ECO:0000256" key="2">
    <source>
        <dbReference type="ARBA" id="ARBA00004496"/>
    </source>
</evidence>
<dbReference type="eggNOG" id="KOG3168">
    <property type="taxonomic scope" value="Eukaryota"/>
</dbReference>
<proteinExistence type="inferred from homology"/>
<evidence type="ECO:0000313" key="14">
    <source>
        <dbReference type="EnsemblMetazoa" id="Aqu2.1.32560_001"/>
    </source>
</evidence>
<dbReference type="SMART" id="SM00651">
    <property type="entry name" value="Sm"/>
    <property type="match status" value="1"/>
</dbReference>
<dbReference type="PROSITE" id="PS52002">
    <property type="entry name" value="SM"/>
    <property type="match status" value="1"/>
</dbReference>
<dbReference type="GO" id="GO:0003723">
    <property type="term" value="F:RNA binding"/>
    <property type="evidence" value="ECO:0007669"/>
    <property type="project" value="UniProtKB-KW"/>
</dbReference>
<dbReference type="PIRSF" id="PIRSF037187">
    <property type="entry name" value="snRNP_SmB/SmN"/>
    <property type="match status" value="1"/>
</dbReference>
<accession>A0A1X7UX61</accession>
<dbReference type="OMA" id="KMINYRM"/>
<feature type="compositionally biased region" description="Pro residues" evidence="12">
    <location>
        <begin position="142"/>
        <end position="188"/>
    </location>
</feature>
<keyword evidence="9 11" id="KW-0539">Nucleus</keyword>
<evidence type="ECO:0000256" key="11">
    <source>
        <dbReference type="PIRNR" id="PIRNR037187"/>
    </source>
</evidence>
<dbReference type="InterPro" id="IPR010920">
    <property type="entry name" value="LSM_dom_sf"/>
</dbReference>
<dbReference type="GO" id="GO:0071004">
    <property type="term" value="C:U2-type prespliceosome"/>
    <property type="evidence" value="ECO:0007669"/>
    <property type="project" value="TreeGrafter"/>
</dbReference>
<dbReference type="FunCoup" id="A0A1X7UX61">
    <property type="interactions" value="195"/>
</dbReference>
<dbReference type="GO" id="GO:0005687">
    <property type="term" value="C:U4 snRNP"/>
    <property type="evidence" value="ECO:0007669"/>
    <property type="project" value="TreeGrafter"/>
</dbReference>
<protein>
    <recommendedName>
        <fullName evidence="11">Small nuclear ribonucleoprotein-associated protein</fullName>
    </recommendedName>
</protein>
<dbReference type="CDD" id="cd01717">
    <property type="entry name" value="Sm_B"/>
    <property type="match status" value="1"/>
</dbReference>
<keyword evidence="10 11" id="KW-0687">Ribonucleoprotein</keyword>
<dbReference type="InterPro" id="IPR001163">
    <property type="entry name" value="Sm_dom_euk/arc"/>
</dbReference>
<dbReference type="Proteomes" id="UP000007879">
    <property type="component" value="Unassembled WGS sequence"/>
</dbReference>
<evidence type="ECO:0000256" key="9">
    <source>
        <dbReference type="ARBA" id="ARBA00023242"/>
    </source>
</evidence>
<dbReference type="InterPro" id="IPR050914">
    <property type="entry name" value="snRNP_SmB/NAA38-like"/>
</dbReference>
<dbReference type="STRING" id="400682.A0A1X7UX61"/>
<sequence>MLGKSSKLLQHMHHRIRVTLLDGRMFVGTFMAFDQHLNLVLADCEEFRKIRPKNQKLPEREEKRTLGLVLLRGMNLVSLTIEGPPPSRDRFKQAHPQQAPQAGPGMGRAAGRGLPMAPTAVAAPAGLTGPVRGVGGPAPQAMAPPPGQPGPGGPTPFNLPPAGMPPRPPPGVMPDAPPHGRLPPPGMPPMMGRGMPPPGMPIPGPPGMPPPGPPPGMRGPPPR</sequence>
<comment type="similarity">
    <text evidence="3 11">Belongs to the snRNP SmB/SmN family.</text>
</comment>
<evidence type="ECO:0000256" key="6">
    <source>
        <dbReference type="ARBA" id="ARBA00022737"/>
    </source>
</evidence>
<name>A0A1X7UX61_AMPQE</name>
<organism evidence="14">
    <name type="scientific">Amphimedon queenslandica</name>
    <name type="common">Sponge</name>
    <dbReference type="NCBI Taxonomy" id="400682"/>
    <lineage>
        <taxon>Eukaryota</taxon>
        <taxon>Metazoa</taxon>
        <taxon>Porifera</taxon>
        <taxon>Demospongiae</taxon>
        <taxon>Heteroscleromorpha</taxon>
        <taxon>Haplosclerida</taxon>
        <taxon>Niphatidae</taxon>
        <taxon>Amphimedon</taxon>
    </lineage>
</organism>
<evidence type="ECO:0000259" key="13">
    <source>
        <dbReference type="PROSITE" id="PS52002"/>
    </source>
</evidence>
<dbReference type="EnsemblMetazoa" id="Aqu2.1.32560_001">
    <property type="protein sequence ID" value="Aqu2.1.32560_001"/>
    <property type="gene ID" value="Aqu2.1.32560"/>
</dbReference>
<keyword evidence="5" id="KW-0507">mRNA processing</keyword>
<dbReference type="SUPFAM" id="SSF50182">
    <property type="entry name" value="Sm-like ribonucleoproteins"/>
    <property type="match status" value="1"/>
</dbReference>
<dbReference type="PANTHER" id="PTHR10701">
    <property type="entry name" value="SMALL NUCLEAR RIBONUCLEOPROTEIN-ASSOCIATED PROTEIN B AND N"/>
    <property type="match status" value="1"/>
</dbReference>
<evidence type="ECO:0000256" key="4">
    <source>
        <dbReference type="ARBA" id="ARBA00022490"/>
    </source>
</evidence>
<dbReference type="GO" id="GO:0005737">
    <property type="term" value="C:cytoplasm"/>
    <property type="evidence" value="ECO:0007669"/>
    <property type="project" value="UniProtKB-SubCell"/>
</dbReference>
<comment type="subcellular location">
    <subcellularLocation>
        <location evidence="2">Cytoplasm</location>
    </subcellularLocation>
    <subcellularLocation>
        <location evidence="1 11">Nucleus</location>
    </subcellularLocation>
</comment>
<dbReference type="InterPro" id="IPR017131">
    <property type="entry name" value="snRNP-assoc_SmB/SmN"/>
</dbReference>
<dbReference type="InterPro" id="IPR047575">
    <property type="entry name" value="Sm"/>
</dbReference>
<dbReference type="InParanoid" id="A0A1X7UX61"/>
<reference evidence="15" key="1">
    <citation type="journal article" date="2010" name="Nature">
        <title>The Amphimedon queenslandica genome and the evolution of animal complexity.</title>
        <authorList>
            <person name="Srivastava M."/>
            <person name="Simakov O."/>
            <person name="Chapman J."/>
            <person name="Fahey B."/>
            <person name="Gauthier M.E."/>
            <person name="Mitros T."/>
            <person name="Richards G.S."/>
            <person name="Conaco C."/>
            <person name="Dacre M."/>
            <person name="Hellsten U."/>
            <person name="Larroux C."/>
            <person name="Putnam N.H."/>
            <person name="Stanke M."/>
            <person name="Adamska M."/>
            <person name="Darling A."/>
            <person name="Degnan S.M."/>
            <person name="Oakley T.H."/>
            <person name="Plachetzki D.C."/>
            <person name="Zhai Y."/>
            <person name="Adamski M."/>
            <person name="Calcino A."/>
            <person name="Cummins S.F."/>
            <person name="Goodstein D.M."/>
            <person name="Harris C."/>
            <person name="Jackson D.J."/>
            <person name="Leys S.P."/>
            <person name="Shu S."/>
            <person name="Woodcroft B.J."/>
            <person name="Vervoort M."/>
            <person name="Kosik K.S."/>
            <person name="Manning G."/>
            <person name="Degnan B.M."/>
            <person name="Rokhsar D.S."/>
        </authorList>
    </citation>
    <scope>NUCLEOTIDE SEQUENCE [LARGE SCALE GENOMIC DNA]</scope>
</reference>
<dbReference type="PRINTS" id="PR01217">
    <property type="entry name" value="PRICHEXTENSN"/>
</dbReference>
<evidence type="ECO:0000256" key="3">
    <source>
        <dbReference type="ARBA" id="ARBA00009123"/>
    </source>
</evidence>
<keyword evidence="4" id="KW-0963">Cytoplasm</keyword>
<dbReference type="GO" id="GO:0005682">
    <property type="term" value="C:U5 snRNP"/>
    <property type="evidence" value="ECO:0007669"/>
    <property type="project" value="TreeGrafter"/>
</dbReference>
<feature type="domain" description="Sm" evidence="13">
    <location>
        <begin position="3"/>
        <end position="85"/>
    </location>
</feature>
<dbReference type="GO" id="GO:0000398">
    <property type="term" value="P:mRNA splicing, via spliceosome"/>
    <property type="evidence" value="ECO:0007669"/>
    <property type="project" value="TreeGrafter"/>
</dbReference>
<evidence type="ECO:0000256" key="1">
    <source>
        <dbReference type="ARBA" id="ARBA00004123"/>
    </source>
</evidence>
<feature type="region of interest" description="Disordered" evidence="12">
    <location>
        <begin position="83"/>
        <end position="223"/>
    </location>
</feature>
<keyword evidence="8" id="KW-0508">mRNA splicing</keyword>
<dbReference type="AlphaFoldDB" id="A0A1X7UX61"/>
<keyword evidence="7 11" id="KW-0694">RNA-binding</keyword>
<dbReference type="Pfam" id="PF01423">
    <property type="entry name" value="LSM"/>
    <property type="match status" value="1"/>
</dbReference>
<dbReference type="EnsemblMetazoa" id="XM_003386379.3">
    <property type="protein sequence ID" value="XP_003386427.1"/>
    <property type="gene ID" value="LOC100636872"/>
</dbReference>
<feature type="compositionally biased region" description="Pro residues" evidence="12">
    <location>
        <begin position="195"/>
        <end position="223"/>
    </location>
</feature>
<evidence type="ECO:0000256" key="5">
    <source>
        <dbReference type="ARBA" id="ARBA00022664"/>
    </source>
</evidence>
<gene>
    <name evidence="14" type="primary">100636872</name>
</gene>
<evidence type="ECO:0000256" key="8">
    <source>
        <dbReference type="ARBA" id="ARBA00023187"/>
    </source>
</evidence>
<keyword evidence="15" id="KW-1185">Reference proteome</keyword>
<evidence type="ECO:0000256" key="12">
    <source>
        <dbReference type="SAM" id="MobiDB-lite"/>
    </source>
</evidence>
<dbReference type="GO" id="GO:0071013">
    <property type="term" value="C:catalytic step 2 spliceosome"/>
    <property type="evidence" value="ECO:0007669"/>
    <property type="project" value="TreeGrafter"/>
</dbReference>
<evidence type="ECO:0000313" key="15">
    <source>
        <dbReference type="Proteomes" id="UP000007879"/>
    </source>
</evidence>
<dbReference type="OrthoDB" id="2020720at2759"/>
<evidence type="ECO:0000256" key="7">
    <source>
        <dbReference type="ARBA" id="ARBA00022884"/>
    </source>
</evidence>
<dbReference type="GO" id="GO:0046540">
    <property type="term" value="C:U4/U6 x U5 tri-snRNP complex"/>
    <property type="evidence" value="ECO:0007669"/>
    <property type="project" value="TreeGrafter"/>
</dbReference>
<dbReference type="PANTHER" id="PTHR10701:SF0">
    <property type="entry name" value="SMALL NUCLEAR RIBONUCLEOPROTEIN-ASSOCIATED PROTEIN B"/>
    <property type="match status" value="1"/>
</dbReference>